<reference evidence="3 4" key="2">
    <citation type="submission" date="2016-05" db="EMBL/GenBank/DDBJ databases">
        <authorList>
            <person name="Naeem Raeece"/>
        </authorList>
    </citation>
    <scope>NUCLEOTIDE SEQUENCE [LARGE SCALE GENOMIC DNA]</scope>
</reference>
<dbReference type="Proteomes" id="UP000078555">
    <property type="component" value="Unassembled WGS sequence"/>
</dbReference>
<evidence type="ECO:0000313" key="3">
    <source>
        <dbReference type="Proteomes" id="UP000078550"/>
    </source>
</evidence>
<evidence type="ECO:0000313" key="1">
    <source>
        <dbReference type="EMBL" id="SBT31163.1"/>
    </source>
</evidence>
<protein>
    <submittedName>
        <fullName evidence="1">PIR Superfamily Protein</fullName>
    </submittedName>
</protein>
<evidence type="ECO:0000313" key="4">
    <source>
        <dbReference type="Proteomes" id="UP000078555"/>
    </source>
</evidence>
<keyword evidence="4" id="KW-1185">Reference proteome</keyword>
<proteinExistence type="predicted"/>
<name>A0A1A8YHY4_PLAOA</name>
<dbReference type="Proteomes" id="UP000078550">
    <property type="component" value="Unassembled WGS sequence"/>
</dbReference>
<dbReference type="EMBL" id="FLRD01001406">
    <property type="protein sequence ID" value="SBT57201.1"/>
    <property type="molecule type" value="Genomic_DNA"/>
</dbReference>
<reference evidence="1" key="1">
    <citation type="submission" date="2016-05" db="EMBL/GenBank/DDBJ databases">
        <authorList>
            <person name="Lavstsen T."/>
            <person name="Jespersen J.S."/>
        </authorList>
    </citation>
    <scope>NUCLEOTIDE SEQUENCE [LARGE SCALE GENOMIC DNA]</scope>
</reference>
<organism evidence="1 3">
    <name type="scientific">Plasmodium ovale wallikeri</name>
    <dbReference type="NCBI Taxonomy" id="864142"/>
    <lineage>
        <taxon>Eukaryota</taxon>
        <taxon>Sar</taxon>
        <taxon>Alveolata</taxon>
        <taxon>Apicomplexa</taxon>
        <taxon>Aconoidasida</taxon>
        <taxon>Haemosporida</taxon>
        <taxon>Plasmodiidae</taxon>
        <taxon>Plasmodium</taxon>
        <taxon>Plasmodium (Plasmodium)</taxon>
    </lineage>
</organism>
<accession>A0A1A8YHY4</accession>
<dbReference type="AlphaFoldDB" id="A0A1A8YHY4"/>
<sequence>MSSTHDSVYLYKKLLEEYKKDSSLFKIHECNVEYISNDIIIELKELYNIYDRFQNLAYGNVPSGGSNSEYAPNSFNLYSKYIEKCNGHNIKFFCDVLEKFRKANEYDIKLKKCSASIKILPFSKENYLSLTPRRLLFHTRLLEIKRVWKNLDYINKQFLSYSSENEQTNLDNRLYNIAYHSE</sequence>
<dbReference type="EMBL" id="FLRE01000012">
    <property type="protein sequence ID" value="SBT31163.1"/>
    <property type="molecule type" value="Genomic_DNA"/>
</dbReference>
<gene>
    <name evidence="2" type="ORF">POVWA1_080680</name>
    <name evidence="1" type="ORF">POVWA2_002670</name>
</gene>
<evidence type="ECO:0000313" key="2">
    <source>
        <dbReference type="EMBL" id="SBT57201.1"/>
    </source>
</evidence>